<evidence type="ECO:0000256" key="2">
    <source>
        <dbReference type="ARBA" id="ARBA00012782"/>
    </source>
</evidence>
<dbReference type="InterPro" id="IPR006680">
    <property type="entry name" value="Amidohydro-rel"/>
</dbReference>
<dbReference type="EC" id="3.5.4.2" evidence="2 6"/>
<dbReference type="SUPFAM" id="SSF51338">
    <property type="entry name" value="Composite domain of metallo-dependent hydrolases"/>
    <property type="match status" value="1"/>
</dbReference>
<dbReference type="RefSeq" id="WP_280102923.1">
    <property type="nucleotide sequence ID" value="NZ_CP122959.1"/>
</dbReference>
<dbReference type="Gene3D" id="3.20.20.140">
    <property type="entry name" value="Metal-dependent hydrolases"/>
    <property type="match status" value="1"/>
</dbReference>
<name>A0AAF0GQH7_LATSK</name>
<keyword evidence="3 6" id="KW-0378">Hydrolase</keyword>
<dbReference type="InterPro" id="IPR011059">
    <property type="entry name" value="Metal-dep_hydrolase_composite"/>
</dbReference>
<comment type="catalytic activity">
    <reaction evidence="5 6">
        <text>adenine + H2O + H(+) = hypoxanthine + NH4(+)</text>
        <dbReference type="Rhea" id="RHEA:23688"/>
        <dbReference type="ChEBI" id="CHEBI:15377"/>
        <dbReference type="ChEBI" id="CHEBI:15378"/>
        <dbReference type="ChEBI" id="CHEBI:16708"/>
        <dbReference type="ChEBI" id="CHEBI:17368"/>
        <dbReference type="ChEBI" id="CHEBI:28938"/>
        <dbReference type="EC" id="3.5.4.2"/>
    </reaction>
</comment>
<reference evidence="9" key="1">
    <citation type="submission" date="2023-04" db="EMBL/GenBank/DDBJ databases">
        <title>Novel strain of Lactilactobacillus sakei and use thereof.</title>
        <authorList>
            <person name="Kim S.Y."/>
        </authorList>
    </citation>
    <scope>NUCLEOTIDE SEQUENCE</scope>
    <source>
        <strain evidence="9">HUP1</strain>
    </source>
</reference>
<organism evidence="9 10">
    <name type="scientific">Latilactobacillus sakei</name>
    <name type="common">Lactobacillus sakei</name>
    <dbReference type="NCBI Taxonomy" id="1599"/>
    <lineage>
        <taxon>Bacteria</taxon>
        <taxon>Bacillati</taxon>
        <taxon>Bacillota</taxon>
        <taxon>Bacilli</taxon>
        <taxon>Lactobacillales</taxon>
        <taxon>Lactobacillaceae</taxon>
        <taxon>Latilactobacillus</taxon>
    </lineage>
</organism>
<evidence type="ECO:0000256" key="5">
    <source>
        <dbReference type="ARBA" id="ARBA00047720"/>
    </source>
</evidence>
<dbReference type="Pfam" id="PF01979">
    <property type="entry name" value="Amidohydro_1"/>
    <property type="match status" value="1"/>
</dbReference>
<protein>
    <recommendedName>
        <fullName evidence="2 6">Adenine deaminase</fullName>
        <shortName evidence="6">Adenase</shortName>
        <shortName evidence="6">Adenine aminase</shortName>
        <ecNumber evidence="2 6">3.5.4.2</ecNumber>
    </recommendedName>
</protein>
<evidence type="ECO:0000259" key="7">
    <source>
        <dbReference type="Pfam" id="PF01979"/>
    </source>
</evidence>
<dbReference type="Proteomes" id="UP001179858">
    <property type="component" value="Chromosome"/>
</dbReference>
<feature type="domain" description="Adenine deaminase C-terminal" evidence="8">
    <location>
        <begin position="421"/>
        <end position="583"/>
    </location>
</feature>
<dbReference type="AlphaFoldDB" id="A0AAF0GQH7"/>
<sequence>MIMSDRLTAFKELIQAGGAKRPADLIIKNGQLVNVMTAEIYPAEVAIYQGKIVAVDPDVSAYQGTETRVIDAKQQYIVPGLIDGHIHVECSKLSMTSFAEAVVPHGTTSIISGLDEYISVIGVDGLSEIFKEVDQLPMRVFWGAPFKTPYTIPASTIADNIDSTVQAQLQKRSDVYGVWETVREAVETLDEDTLKTLLSAQDNHVPVWGCAPMATGTKLNEYLMSGVRVDHESYDHQELLEKVRKGINVVIRESSVTHFLAENIRAITETNGQIARHVSFCTDDVNAMDIVNKGHLDHLVRLAIAAGVAPMTAIQMATINSAEAYRIDDQVGLIAPGRNADILLVSDLEAFEITRVLAKGQPVATDGHIDHSIERPVRPASLANTVIREAVQASDFEYHVAADASQVTVQTIASEGPFVRHAKTKTLAVEDGIVQIDPAKDVALISVLERFGKNGNQSLGFTSGWTLKKGAMASTAAPDDNNIIVMGVNPDDMALAVNTLIERDGGQVVVADGQILSFLPLPIAGIVSDVTPAELAVQEEGILKASQAIGSEVVDPMFYMTFLPITAIPDLAITDLGNVDCNELRLFDPILTIQ</sequence>
<dbReference type="HAMAP" id="MF_01518">
    <property type="entry name" value="Adenine_deamin"/>
    <property type="match status" value="1"/>
</dbReference>
<dbReference type="SUPFAM" id="SSF51556">
    <property type="entry name" value="Metallo-dependent hydrolases"/>
    <property type="match status" value="1"/>
</dbReference>
<dbReference type="Pfam" id="PF13382">
    <property type="entry name" value="Adenine_deam_C"/>
    <property type="match status" value="1"/>
</dbReference>
<dbReference type="PANTHER" id="PTHR11113:SF2">
    <property type="entry name" value="ADENINE DEAMINASE"/>
    <property type="match status" value="1"/>
</dbReference>
<comment type="similarity">
    <text evidence="1 6">Belongs to the metallo-dependent hydrolases superfamily. Adenine deaminase family.</text>
</comment>
<accession>A0AAF0GQH7</accession>
<dbReference type="EMBL" id="CP122959">
    <property type="protein sequence ID" value="WGI19251.1"/>
    <property type="molecule type" value="Genomic_DNA"/>
</dbReference>
<dbReference type="InterPro" id="IPR026912">
    <property type="entry name" value="Adenine_deam_C"/>
</dbReference>
<proteinExistence type="inferred from homology"/>
<evidence type="ECO:0000256" key="1">
    <source>
        <dbReference type="ARBA" id="ARBA00006773"/>
    </source>
</evidence>
<evidence type="ECO:0000313" key="9">
    <source>
        <dbReference type="EMBL" id="WGI19251.1"/>
    </source>
</evidence>
<gene>
    <name evidence="6" type="primary">ade</name>
    <name evidence="9" type="ORF">QBD03_00460</name>
</gene>
<dbReference type="GO" id="GO:0000034">
    <property type="term" value="F:adenine deaminase activity"/>
    <property type="evidence" value="ECO:0007669"/>
    <property type="project" value="UniProtKB-UniRule"/>
</dbReference>
<keyword evidence="4 6" id="KW-0464">Manganese</keyword>
<feature type="domain" description="Amidohydrolase-related" evidence="7">
    <location>
        <begin position="76"/>
        <end position="363"/>
    </location>
</feature>
<dbReference type="Gene3D" id="2.30.40.10">
    <property type="entry name" value="Urease, subunit C, domain 1"/>
    <property type="match status" value="1"/>
</dbReference>
<dbReference type="InterPro" id="IPR006679">
    <property type="entry name" value="Adenine_deam"/>
</dbReference>
<evidence type="ECO:0000256" key="3">
    <source>
        <dbReference type="ARBA" id="ARBA00022801"/>
    </source>
</evidence>
<dbReference type="GO" id="GO:0006146">
    <property type="term" value="P:adenine catabolic process"/>
    <property type="evidence" value="ECO:0007669"/>
    <property type="project" value="InterPro"/>
</dbReference>
<evidence type="ECO:0000259" key="8">
    <source>
        <dbReference type="Pfam" id="PF13382"/>
    </source>
</evidence>
<dbReference type="InterPro" id="IPR032466">
    <property type="entry name" value="Metal_Hydrolase"/>
</dbReference>
<dbReference type="PANTHER" id="PTHR11113">
    <property type="entry name" value="N-ACETYLGLUCOSAMINE-6-PHOSPHATE DEACETYLASE"/>
    <property type="match status" value="1"/>
</dbReference>
<evidence type="ECO:0000256" key="4">
    <source>
        <dbReference type="ARBA" id="ARBA00023211"/>
    </source>
</evidence>
<evidence type="ECO:0000313" key="10">
    <source>
        <dbReference type="Proteomes" id="UP001179858"/>
    </source>
</evidence>
<comment type="cofactor">
    <cofactor evidence="6">
        <name>Mn(2+)</name>
        <dbReference type="ChEBI" id="CHEBI:29035"/>
    </cofactor>
</comment>
<evidence type="ECO:0000256" key="6">
    <source>
        <dbReference type="HAMAP-Rule" id="MF_01518"/>
    </source>
</evidence>